<dbReference type="RefSeq" id="WP_006780565.1">
    <property type="nucleotide sequence ID" value="NZ_CP040506.1"/>
</dbReference>
<keyword evidence="3" id="KW-0378">Hydrolase</keyword>
<dbReference type="GO" id="GO:0008234">
    <property type="term" value="F:cysteine-type peptidase activity"/>
    <property type="evidence" value="ECO:0007669"/>
    <property type="project" value="UniProtKB-KW"/>
</dbReference>
<feature type="compositionally biased region" description="Acidic residues" evidence="5">
    <location>
        <begin position="258"/>
        <end position="267"/>
    </location>
</feature>
<dbReference type="OrthoDB" id="1734240at2"/>
<evidence type="ECO:0000259" key="6">
    <source>
        <dbReference type="PROSITE" id="PS51935"/>
    </source>
</evidence>
<comment type="caution">
    <text evidence="7">The sequence shown here is derived from an EMBL/GenBank/DDBJ whole genome shotgun (WGS) entry which is preliminary data.</text>
</comment>
<sequence length="670" mass="72190">MKINLHRSLTPEGRQLVSAGVMLALGLAVIVGTKDYIPRSFETAGIVATPADALDGNEEPETDAAKENETPESGDMSVETASPAQAELKDEKSSVRLNMAYEYPDGVETGDTWDSYAGQACELLSELDSNWISEMYGQMKVTPEEMASRLGVGRNGILGLYNPAVETQNPEDADSWVIPSWSKSQVVFQDGDGNLISGYSNAKDIVALASVYAYRKGGMDGESFVEYCKKLWEASHQYTVRMGEVYYCDGACQLESGGVEDGEEMESSEAPVETSGTSAETSEGDVTAFTESTASVVSEEGQSTQDGQAASEEQKVPAADSPSSGNSSGTGAGSGTGSDSGDGGSGSELPETLDYNEIRKRYTMDDVPTDWESYDGPAREVWESVIAAYGGQAPEQESSSWGNEEVLCPGHLDLEITAVILGLDGARSLFDVDAAGSDGTAEPRGAIAASMEDVSDTDGMNAAASWQGWTKMNRHHARCIRNQDWEKVYGLPVVSTLYMGNPLSAAEITAYLDMLPEDTTVFQREVIRQALQSVGCIPYYWGGKASRAGYEGNGFGTVVSPDEEGRRLRGLDCSGWINWVYWTALGSRLEYEGTSGLTQIGTAIERDQLKAGDIIVRTNTETSHVYLFLAWAPDGEMYVIHETSGDINNVTVSRLNADGPHYRRLLDRES</sequence>
<proteinExistence type="inferred from homology"/>
<feature type="compositionally biased region" description="Gly residues" evidence="5">
    <location>
        <begin position="328"/>
        <end position="346"/>
    </location>
</feature>
<gene>
    <name evidence="7" type="ORF">HMPREF9473_02586</name>
</gene>
<dbReference type="AlphaFoldDB" id="G5IGF8"/>
<evidence type="ECO:0000256" key="2">
    <source>
        <dbReference type="ARBA" id="ARBA00022670"/>
    </source>
</evidence>
<organism evidence="7 8">
    <name type="scientific">Hungatella hathewayi WAL-18680</name>
    <dbReference type="NCBI Taxonomy" id="742737"/>
    <lineage>
        <taxon>Bacteria</taxon>
        <taxon>Bacillati</taxon>
        <taxon>Bacillota</taxon>
        <taxon>Clostridia</taxon>
        <taxon>Lachnospirales</taxon>
        <taxon>Lachnospiraceae</taxon>
        <taxon>Hungatella</taxon>
    </lineage>
</organism>
<feature type="compositionally biased region" description="Low complexity" evidence="5">
    <location>
        <begin position="317"/>
        <end position="327"/>
    </location>
</feature>
<feature type="region of interest" description="Disordered" evidence="5">
    <location>
        <begin position="50"/>
        <end position="89"/>
    </location>
</feature>
<reference evidence="7 8" key="1">
    <citation type="submission" date="2011-08" db="EMBL/GenBank/DDBJ databases">
        <title>The Genome Sequence of Clostridium hathewayi WAL-18680.</title>
        <authorList>
            <consortium name="The Broad Institute Genome Sequencing Platform"/>
            <person name="Earl A."/>
            <person name="Ward D."/>
            <person name="Feldgarden M."/>
            <person name="Gevers D."/>
            <person name="Finegold S.M."/>
            <person name="Summanen P.H."/>
            <person name="Molitoris D.R."/>
            <person name="Song M."/>
            <person name="Daigneault M."/>
            <person name="Allen-Vercoe E."/>
            <person name="Young S.K."/>
            <person name="Zeng Q."/>
            <person name="Gargeya S."/>
            <person name="Fitzgerald M."/>
            <person name="Haas B."/>
            <person name="Abouelleil A."/>
            <person name="Alvarado L."/>
            <person name="Arachchi H.M."/>
            <person name="Berlin A."/>
            <person name="Brown A."/>
            <person name="Chapman S.B."/>
            <person name="Chen Z."/>
            <person name="Dunbar C."/>
            <person name="Freedman E."/>
            <person name="Gearin G."/>
            <person name="Gellesch M."/>
            <person name="Goldberg J."/>
            <person name="Griggs A."/>
            <person name="Gujja S."/>
            <person name="Heiman D."/>
            <person name="Howarth C."/>
            <person name="Larson L."/>
            <person name="Lui A."/>
            <person name="MacDonald P.J.P."/>
            <person name="Montmayeur A."/>
            <person name="Murphy C."/>
            <person name="Neiman D."/>
            <person name="Pearson M."/>
            <person name="Priest M."/>
            <person name="Roberts A."/>
            <person name="Saif S."/>
            <person name="Shea T."/>
            <person name="Shenoy N."/>
            <person name="Sisk P."/>
            <person name="Stolte C."/>
            <person name="Sykes S."/>
            <person name="Wortman J."/>
            <person name="Nusbaum C."/>
            <person name="Birren B."/>
        </authorList>
    </citation>
    <scope>NUCLEOTIDE SEQUENCE [LARGE SCALE GENOMIC DNA]</scope>
    <source>
        <strain evidence="7 8">WAL-18680</strain>
    </source>
</reference>
<comment type="similarity">
    <text evidence="1">Belongs to the peptidase C40 family.</text>
</comment>
<dbReference type="HOGENOM" id="CLU_017433_0_0_9"/>
<feature type="region of interest" description="Disordered" evidence="5">
    <location>
        <begin position="258"/>
        <end position="354"/>
    </location>
</feature>
<keyword evidence="2" id="KW-0645">Protease</keyword>
<dbReference type="Pfam" id="PF00877">
    <property type="entry name" value="NLPC_P60"/>
    <property type="match status" value="1"/>
</dbReference>
<dbReference type="EMBL" id="ADLN01000058">
    <property type="protein sequence ID" value="EHI59437.1"/>
    <property type="molecule type" value="Genomic_DNA"/>
</dbReference>
<evidence type="ECO:0000256" key="4">
    <source>
        <dbReference type="ARBA" id="ARBA00022807"/>
    </source>
</evidence>
<name>G5IGF8_9FIRM</name>
<evidence type="ECO:0000256" key="1">
    <source>
        <dbReference type="ARBA" id="ARBA00007074"/>
    </source>
</evidence>
<dbReference type="Proteomes" id="UP000005384">
    <property type="component" value="Unassembled WGS sequence"/>
</dbReference>
<evidence type="ECO:0000313" key="8">
    <source>
        <dbReference type="Proteomes" id="UP000005384"/>
    </source>
</evidence>
<dbReference type="PATRIC" id="fig|742737.3.peg.2597"/>
<keyword evidence="4" id="KW-0788">Thiol protease</keyword>
<evidence type="ECO:0000256" key="5">
    <source>
        <dbReference type="SAM" id="MobiDB-lite"/>
    </source>
</evidence>
<evidence type="ECO:0000256" key="3">
    <source>
        <dbReference type="ARBA" id="ARBA00022801"/>
    </source>
</evidence>
<dbReference type="Gene3D" id="3.90.1720.10">
    <property type="entry name" value="endopeptidase domain like (from Nostoc punctiforme)"/>
    <property type="match status" value="1"/>
</dbReference>
<dbReference type="SUPFAM" id="SSF54001">
    <property type="entry name" value="Cysteine proteinases"/>
    <property type="match status" value="1"/>
</dbReference>
<keyword evidence="8" id="KW-1185">Reference proteome</keyword>
<accession>G5IGF8</accession>
<feature type="domain" description="NlpC/P60" evidence="6">
    <location>
        <begin position="520"/>
        <end position="670"/>
    </location>
</feature>
<dbReference type="InterPro" id="IPR038765">
    <property type="entry name" value="Papain-like_cys_pep_sf"/>
</dbReference>
<dbReference type="InterPro" id="IPR000064">
    <property type="entry name" value="NLP_P60_dom"/>
</dbReference>
<feature type="compositionally biased region" description="Polar residues" evidence="5">
    <location>
        <begin position="289"/>
        <end position="308"/>
    </location>
</feature>
<evidence type="ECO:0000313" key="7">
    <source>
        <dbReference type="EMBL" id="EHI59437.1"/>
    </source>
</evidence>
<dbReference type="GO" id="GO:0006508">
    <property type="term" value="P:proteolysis"/>
    <property type="evidence" value="ECO:0007669"/>
    <property type="project" value="UniProtKB-KW"/>
</dbReference>
<dbReference type="PROSITE" id="PS51935">
    <property type="entry name" value="NLPC_P60"/>
    <property type="match status" value="1"/>
</dbReference>
<protein>
    <recommendedName>
        <fullName evidence="6">NlpC/P60 domain-containing protein</fullName>
    </recommendedName>
</protein>